<keyword evidence="1" id="KW-0001">2Fe-2S</keyword>
<dbReference type="Pfam" id="PF00355">
    <property type="entry name" value="Rieske"/>
    <property type="match status" value="1"/>
</dbReference>
<name>A0A6J4HHK2_9ACTN</name>
<dbReference type="InterPro" id="IPR036922">
    <property type="entry name" value="Rieske_2Fe-2S_sf"/>
</dbReference>
<evidence type="ECO:0000256" key="4">
    <source>
        <dbReference type="ARBA" id="ARBA00023014"/>
    </source>
</evidence>
<evidence type="ECO:0000256" key="2">
    <source>
        <dbReference type="ARBA" id="ARBA00022723"/>
    </source>
</evidence>
<protein>
    <recommendedName>
        <fullName evidence="5">Rieske domain-containing protein</fullName>
    </recommendedName>
</protein>
<evidence type="ECO:0000256" key="1">
    <source>
        <dbReference type="ARBA" id="ARBA00022714"/>
    </source>
</evidence>
<evidence type="ECO:0000313" key="6">
    <source>
        <dbReference type="EMBL" id="CAA9224857.1"/>
    </source>
</evidence>
<reference evidence="6" key="1">
    <citation type="submission" date="2020-02" db="EMBL/GenBank/DDBJ databases">
        <authorList>
            <person name="Meier V. D."/>
        </authorList>
    </citation>
    <scope>NUCLEOTIDE SEQUENCE</scope>
    <source>
        <strain evidence="6">AVDCRST_MAG41</strain>
    </source>
</reference>
<dbReference type="GO" id="GO:0004497">
    <property type="term" value="F:monooxygenase activity"/>
    <property type="evidence" value="ECO:0007669"/>
    <property type="project" value="UniProtKB-ARBA"/>
</dbReference>
<dbReference type="GO" id="GO:0046872">
    <property type="term" value="F:metal ion binding"/>
    <property type="evidence" value="ECO:0007669"/>
    <property type="project" value="UniProtKB-KW"/>
</dbReference>
<proteinExistence type="predicted"/>
<dbReference type="EMBL" id="CADCTP010000070">
    <property type="protein sequence ID" value="CAA9224857.1"/>
    <property type="molecule type" value="Genomic_DNA"/>
</dbReference>
<keyword evidence="4" id="KW-0411">Iron-sulfur</keyword>
<dbReference type="AlphaFoldDB" id="A0A6J4HHK2"/>
<dbReference type="Gene3D" id="2.102.10.10">
    <property type="entry name" value="Rieske [2Fe-2S] iron-sulphur domain"/>
    <property type="match status" value="1"/>
</dbReference>
<evidence type="ECO:0000256" key="3">
    <source>
        <dbReference type="ARBA" id="ARBA00023004"/>
    </source>
</evidence>
<dbReference type="GO" id="GO:0051537">
    <property type="term" value="F:2 iron, 2 sulfur cluster binding"/>
    <property type="evidence" value="ECO:0007669"/>
    <property type="project" value="UniProtKB-KW"/>
</dbReference>
<dbReference type="SUPFAM" id="SSF50022">
    <property type="entry name" value="ISP domain"/>
    <property type="match status" value="1"/>
</dbReference>
<keyword evidence="2" id="KW-0479">Metal-binding</keyword>
<dbReference type="GO" id="GO:0016705">
    <property type="term" value="F:oxidoreductase activity, acting on paired donors, with incorporation or reduction of molecular oxygen"/>
    <property type="evidence" value="ECO:0007669"/>
    <property type="project" value="UniProtKB-ARBA"/>
</dbReference>
<dbReference type="InterPro" id="IPR017941">
    <property type="entry name" value="Rieske_2Fe-2S"/>
</dbReference>
<dbReference type="PROSITE" id="PS51296">
    <property type="entry name" value="RIESKE"/>
    <property type="match status" value="1"/>
</dbReference>
<gene>
    <name evidence="6" type="ORF">AVDCRST_MAG41-699</name>
</gene>
<accession>A0A6J4HHK2</accession>
<keyword evidence="3" id="KW-0408">Iron</keyword>
<organism evidence="6">
    <name type="scientific">uncultured Mycobacteriales bacterium</name>
    <dbReference type="NCBI Taxonomy" id="581187"/>
    <lineage>
        <taxon>Bacteria</taxon>
        <taxon>Bacillati</taxon>
        <taxon>Actinomycetota</taxon>
        <taxon>Actinomycetes</taxon>
        <taxon>Mycobacteriales</taxon>
        <taxon>environmental samples</taxon>
    </lineage>
</organism>
<sequence length="76" mass="8225">MRIEQLPGEEVAVTAGDRRFVVAAACPHRKGRMAYAHVNPVTLRITCPLHRSTYDLATGCRVSGPATGELPVRAEP</sequence>
<evidence type="ECO:0000259" key="5">
    <source>
        <dbReference type="PROSITE" id="PS51296"/>
    </source>
</evidence>
<feature type="domain" description="Rieske" evidence="5">
    <location>
        <begin position="1"/>
        <end position="76"/>
    </location>
</feature>